<comment type="caution">
    <text evidence="1">The sequence shown here is derived from an EMBL/GenBank/DDBJ whole genome shotgun (WGS) entry which is preliminary data.</text>
</comment>
<sequence length="77" mass="8262">MHRRPGRPCLVQVPVDAPAPVVAAEAMSTAPSTCCLPWCPGSAARRMTRSSGRLGIRPLNRGNIAARVVTTRNLPWT</sequence>
<protein>
    <submittedName>
        <fullName evidence="1">Uncharacterized protein</fullName>
    </submittedName>
</protein>
<organism evidence="1 2">
    <name type="scientific">Streptomyces cirratus</name>
    <dbReference type="NCBI Taxonomy" id="68187"/>
    <lineage>
        <taxon>Bacteria</taxon>
        <taxon>Bacillati</taxon>
        <taxon>Actinomycetota</taxon>
        <taxon>Actinomycetes</taxon>
        <taxon>Kitasatosporales</taxon>
        <taxon>Streptomycetaceae</taxon>
        <taxon>Streptomyces</taxon>
    </lineage>
</organism>
<accession>A0ABQ3F542</accession>
<name>A0ABQ3F542_9ACTN</name>
<dbReference type="RefSeq" id="WP_190187698.1">
    <property type="nucleotide sequence ID" value="NZ_BMVP01000024.1"/>
</dbReference>
<evidence type="ECO:0000313" key="1">
    <source>
        <dbReference type="EMBL" id="GHB83909.1"/>
    </source>
</evidence>
<dbReference type="Proteomes" id="UP000642673">
    <property type="component" value="Unassembled WGS sequence"/>
</dbReference>
<evidence type="ECO:0000313" key="2">
    <source>
        <dbReference type="Proteomes" id="UP000642673"/>
    </source>
</evidence>
<proteinExistence type="predicted"/>
<gene>
    <name evidence="1" type="ORF">GCM10010347_63530</name>
</gene>
<dbReference type="EMBL" id="BMVP01000024">
    <property type="protein sequence ID" value="GHB83909.1"/>
    <property type="molecule type" value="Genomic_DNA"/>
</dbReference>
<keyword evidence="2" id="KW-1185">Reference proteome</keyword>
<reference evidence="2" key="1">
    <citation type="journal article" date="2019" name="Int. J. Syst. Evol. Microbiol.">
        <title>The Global Catalogue of Microorganisms (GCM) 10K type strain sequencing project: providing services to taxonomists for standard genome sequencing and annotation.</title>
        <authorList>
            <consortium name="The Broad Institute Genomics Platform"/>
            <consortium name="The Broad Institute Genome Sequencing Center for Infectious Disease"/>
            <person name="Wu L."/>
            <person name="Ma J."/>
        </authorList>
    </citation>
    <scope>NUCLEOTIDE SEQUENCE [LARGE SCALE GENOMIC DNA]</scope>
    <source>
        <strain evidence="2">JCM 4738</strain>
    </source>
</reference>